<dbReference type="InterPro" id="IPR027417">
    <property type="entry name" value="P-loop_NTPase"/>
</dbReference>
<organism evidence="3 4">
    <name type="scientific">Holothuria leucospilota</name>
    <name type="common">Black long sea cucumber</name>
    <name type="synonym">Mertensiothuria leucospilota</name>
    <dbReference type="NCBI Taxonomy" id="206669"/>
    <lineage>
        <taxon>Eukaryota</taxon>
        <taxon>Metazoa</taxon>
        <taxon>Echinodermata</taxon>
        <taxon>Eleutherozoa</taxon>
        <taxon>Echinozoa</taxon>
        <taxon>Holothuroidea</taxon>
        <taxon>Aspidochirotacea</taxon>
        <taxon>Aspidochirotida</taxon>
        <taxon>Holothuriidae</taxon>
        <taxon>Holothuria</taxon>
    </lineage>
</organism>
<dbReference type="InterPro" id="IPR057365">
    <property type="entry name" value="URGCP"/>
</dbReference>
<comment type="caution">
    <text evidence="3">The sequence shown here is derived from an EMBL/GenBank/DDBJ whole genome shotgun (WGS) entry which is preliminary data.</text>
</comment>
<dbReference type="Pfam" id="PF25683">
    <property type="entry name" value="URGCP_GTPase"/>
    <property type="match status" value="1"/>
</dbReference>
<gene>
    <name evidence="3" type="ORF">HOLleu_35902</name>
</gene>
<sequence>MNANGSEKFRWVTCFLNLRGDCTKFPIETEFACKAANVTIVFIAIKNQDVYRKTIRSIKSLAENFFFIGINDKCDEVSNKQKYAQATADWLYYHSLELDGISDILSSKIIQCHDNCRQNSYPKLEDLVKLCKGDIINEEDIEECNYAKDMVKQIIDLRSKEDLSEFKKRVFPLMAVWTDWVSIDKERLRPDTEREQSVEVSRDDIARRKAEKRQQQIDSGLSETVEIFMGVLRHSQDNMGNFRYFLFYLQEALFRLVDEATKAHFKKIASFDEEIQKLDALLRPKPLRMTDAGKADTARSPETESRYKQDRLSWKSLRQEEHEKCMEKNIGWEHFLRELGQWHEAHTELKVDKDEICMSLPGIASKLVCHGYSIEIMDGDTGRVPLSWVTSVLDKLAQDLGDPRILVVCVIGAQSSGKSTLLNSMFGVRFPVRAGRCTRGLFIQMLQVEETYAQKLGLRYIVLIDSEGIRSFERNSKEDCRFDNELVTLALCISDVTILNIEGENIGPEMTGILEIAAHALIKMKEIDLYSRCRIIQQRVSDLTAGERNKINLNQIVETLNEAVRVAAREEGYGDRYQQFSDVFDLWLDDNLQFIPCLWTGSMSPPSQFYSDVVTRVKEDILCEREVAPQFTVSSFTQRIRDVWRAVKDEKFLFNFQDSIKAVDFNSMCMELSKIITTMRLRLVEKRVKWHGLIQSSEEEPSVTLEAIKEDCRREINNKKEDIYLDMESFLSKHRRRDNLRAYQNWMKQKVEMTVTDIQSDVLSVLQSEATTKILQNNISQCVVEARAELQTYAKSEGNRLENSSSKTAEDECQKEFDTIFSVKWNALLEKGRTRFARKLMSEKAMEANCEDLLISITQDMAVSTEIQNLSKEEGGIKKHLVIEDWSKYYPSKAGEENVKEWFSQNQLILEEVIQDSVLEYKDKSFVKGFDANLYQSILRKVLRKCSPPCMSADPPYVLKAKILLHIAGKLFDISLENQRLYEKDNCFERLFNKEREDLRRDFLSFLRRESQIDRVVQCIEGHLVNWGKYLVVNELRKAFSLMVTQKGLVNNTALSNRVLKELCRANKPDDFINYTSHYKDFINEWLNQEAVKLCSACEDGKLSLRLLAEGHLTDKKLKMIHVVKFIREKAVQGTNVELQFKTWVDHFKEEIQMAGFTKPNELAMELYAYELSDLNQFTERLKKFLKSRWIENVFKEIKLPLESEGGNIERFVRTYLSSTIQDLLKYTCFEQCPFCKAPCNNALPPGIYHEHFSYTHLPRGITGAHTKLTNKLCLESCPTCVASQTATYTLPGDKKEIKRLFRNYKKDFPTWSITPQAELTPDYTIFWKWVIAEHNETIARYYSCNIAEIPLSWREITMQHALQSFEIPTPDFSVSGGSPVNSPVKPKFPPKYY</sequence>
<proteinExistence type="inferred from homology"/>
<protein>
    <submittedName>
        <fullName evidence="3">Interferon-induced very large GTPase 1</fullName>
    </submittedName>
</protein>
<dbReference type="GO" id="GO:0005525">
    <property type="term" value="F:GTP binding"/>
    <property type="evidence" value="ECO:0007669"/>
    <property type="project" value="InterPro"/>
</dbReference>
<comment type="similarity">
    <text evidence="1">Belongs to the TRAFAC class dynamin-like GTPase superfamily. Very large inducible GTPase (VLIG) family.</text>
</comment>
<dbReference type="PANTHER" id="PTHR14819:SF25">
    <property type="entry name" value="CHROMOSOME UNDETERMINED SCAFFOLD_52, WHOLE GENOME SHOTGUN SEQUENCE"/>
    <property type="match status" value="1"/>
</dbReference>
<keyword evidence="4" id="KW-1185">Reference proteome</keyword>
<dbReference type="InterPro" id="IPR030383">
    <property type="entry name" value="G_VLIG_dom"/>
</dbReference>
<evidence type="ECO:0000313" key="4">
    <source>
        <dbReference type="Proteomes" id="UP001152320"/>
    </source>
</evidence>
<feature type="domain" description="VLIG-type G" evidence="2">
    <location>
        <begin position="402"/>
        <end position="644"/>
    </location>
</feature>
<dbReference type="InterPro" id="IPR052986">
    <property type="entry name" value="VLIG_GTPase"/>
</dbReference>
<evidence type="ECO:0000313" key="3">
    <source>
        <dbReference type="EMBL" id="KAJ8023452.1"/>
    </source>
</evidence>
<dbReference type="Pfam" id="PF25496">
    <property type="entry name" value="URGCP"/>
    <property type="match status" value="1"/>
</dbReference>
<accession>A0A9Q0YJ66</accession>
<dbReference type="SUPFAM" id="SSF52540">
    <property type="entry name" value="P-loop containing nucleoside triphosphate hydrolases"/>
    <property type="match status" value="1"/>
</dbReference>
<evidence type="ECO:0000256" key="1">
    <source>
        <dbReference type="ARBA" id="ARBA00006828"/>
    </source>
</evidence>
<dbReference type="PROSITE" id="PS51717">
    <property type="entry name" value="G_VLIG"/>
    <property type="match status" value="1"/>
</dbReference>
<dbReference type="EMBL" id="JAIZAY010000019">
    <property type="protein sequence ID" value="KAJ8023452.1"/>
    <property type="molecule type" value="Genomic_DNA"/>
</dbReference>
<name>A0A9Q0YJ66_HOLLE</name>
<dbReference type="Gene3D" id="3.40.50.300">
    <property type="entry name" value="P-loop containing nucleotide triphosphate hydrolases"/>
    <property type="match status" value="1"/>
</dbReference>
<reference evidence="3" key="1">
    <citation type="submission" date="2021-10" db="EMBL/GenBank/DDBJ databases">
        <title>Tropical sea cucumber genome reveals ecological adaptation and Cuvierian tubules defense mechanism.</title>
        <authorList>
            <person name="Chen T."/>
        </authorList>
    </citation>
    <scope>NUCLEOTIDE SEQUENCE</scope>
    <source>
        <strain evidence="3">Nanhai2018</strain>
        <tissue evidence="3">Muscle</tissue>
    </source>
</reference>
<dbReference type="Proteomes" id="UP001152320">
    <property type="component" value="Chromosome 19"/>
</dbReference>
<dbReference type="PANTHER" id="PTHR14819">
    <property type="entry name" value="GTP-BINDING"/>
    <property type="match status" value="1"/>
</dbReference>
<evidence type="ECO:0000259" key="2">
    <source>
        <dbReference type="PROSITE" id="PS51717"/>
    </source>
</evidence>
<dbReference type="OrthoDB" id="1597724at2759"/>